<evidence type="ECO:0000256" key="1">
    <source>
        <dbReference type="ARBA" id="ARBA00009258"/>
    </source>
</evidence>
<keyword evidence="3 10" id="KW-0489">Methyltransferase</keyword>
<evidence type="ECO:0000259" key="9">
    <source>
        <dbReference type="Pfam" id="PF01728"/>
    </source>
</evidence>
<feature type="domain" description="Ribosomal RNA methyltransferase FtsJ" evidence="9">
    <location>
        <begin position="70"/>
        <end position="247"/>
    </location>
</feature>
<evidence type="ECO:0000256" key="5">
    <source>
        <dbReference type="ARBA" id="ARBA00022691"/>
    </source>
</evidence>
<dbReference type="InterPro" id="IPR029063">
    <property type="entry name" value="SAM-dependent_MTases_sf"/>
</dbReference>
<keyword evidence="8" id="KW-0472">Membrane</keyword>
<evidence type="ECO:0000256" key="3">
    <source>
        <dbReference type="ARBA" id="ARBA00022603"/>
    </source>
</evidence>
<evidence type="ECO:0000256" key="6">
    <source>
        <dbReference type="ARBA" id="ARBA00041184"/>
    </source>
</evidence>
<proteinExistence type="evidence at transcript level"/>
<keyword evidence="5 7" id="KW-0949">S-adenosyl-L-methionine</keyword>
<dbReference type="HAMAP" id="MF_01547">
    <property type="entry name" value="RNA_methyltr_E"/>
    <property type="match status" value="1"/>
</dbReference>
<name>C1BQP3_CALRO</name>
<evidence type="ECO:0000313" key="10">
    <source>
        <dbReference type="EMBL" id="ACO11346.1"/>
    </source>
</evidence>
<protein>
    <recommendedName>
        <fullName evidence="6">rRNA methyltransferase 2, mitochondrial</fullName>
    </recommendedName>
</protein>
<reference evidence="10" key="1">
    <citation type="submission" date="2009-03" db="EMBL/GenBank/DDBJ databases">
        <title>Caligus rogercresseyi ESTs and full-length cDNAs.</title>
        <authorList>
            <person name="Yasuike M."/>
            <person name="von Schalburg K."/>
            <person name="Cooper G."/>
            <person name="Leong J."/>
            <person name="Jones S.R.M."/>
            <person name="Koop B.F."/>
        </authorList>
    </citation>
    <scope>NUCLEOTIDE SEQUENCE</scope>
    <source>
        <tissue evidence="10">Whole tissue</tissue>
    </source>
</reference>
<keyword evidence="2" id="KW-0698">rRNA processing</keyword>
<dbReference type="PANTHER" id="PTHR10920:SF18">
    <property type="entry name" value="RRNA METHYLTRANSFERASE 2, MITOCHONDRIAL"/>
    <property type="match status" value="1"/>
</dbReference>
<evidence type="ECO:0000256" key="7">
    <source>
        <dbReference type="PIRSR" id="PIRSR005461-1"/>
    </source>
</evidence>
<feature type="transmembrane region" description="Helical" evidence="8">
    <location>
        <begin position="28"/>
        <end position="48"/>
    </location>
</feature>
<dbReference type="InterPro" id="IPR015507">
    <property type="entry name" value="rRNA-MeTfrase_E"/>
</dbReference>
<sequence>MNCCGSERLVQESFSLIFTSGLKEAYDFIIEIGVTVGIVLIMGIGLRWSSSWIRRQAKDIYVKKARSEGYRARSAYKLLEMDDKLKILRPNMNVMECGGAPGAWTQVLTERVSSGMIISCDLLDYEPVGHAIILPNSDFTSPSTQDTILSHLGKSSGFDLVLSDMAPNASGMAELNHGQILNLSYEATKFALRHSKPGAAFLTKLWNGNGLEGYLTDLRRFYNNVQVVKPKSSRKESAELFIYASKFKGID</sequence>
<dbReference type="InterPro" id="IPR002877">
    <property type="entry name" value="RNA_MeTrfase_FtsJ_dom"/>
</dbReference>
<evidence type="ECO:0000256" key="2">
    <source>
        <dbReference type="ARBA" id="ARBA00022552"/>
    </source>
</evidence>
<keyword evidence="8" id="KW-0812">Transmembrane</keyword>
<keyword evidence="8" id="KW-1133">Transmembrane helix</keyword>
<dbReference type="GO" id="GO:0005739">
    <property type="term" value="C:mitochondrion"/>
    <property type="evidence" value="ECO:0007669"/>
    <property type="project" value="TreeGrafter"/>
</dbReference>
<comment type="similarity">
    <text evidence="1">Belongs to the class I-like SAM-binding methyltransferase superfamily. RNA methyltransferase RlmE family.</text>
</comment>
<dbReference type="GO" id="GO:0008650">
    <property type="term" value="F:rRNA (uridine-2'-O-)-methyltransferase activity"/>
    <property type="evidence" value="ECO:0007669"/>
    <property type="project" value="TreeGrafter"/>
</dbReference>
<dbReference type="Pfam" id="PF01728">
    <property type="entry name" value="FtsJ"/>
    <property type="match status" value="1"/>
</dbReference>
<keyword evidence="4 10" id="KW-0808">Transferase</keyword>
<dbReference type="Gene3D" id="3.40.50.150">
    <property type="entry name" value="Vaccinia Virus protein VP39"/>
    <property type="match status" value="1"/>
</dbReference>
<evidence type="ECO:0000256" key="8">
    <source>
        <dbReference type="SAM" id="Phobius"/>
    </source>
</evidence>
<feature type="active site" description="Proton acceptor" evidence="7">
    <location>
        <position position="204"/>
    </location>
</feature>
<accession>C1BQP3</accession>
<dbReference type="AlphaFoldDB" id="C1BQP3"/>
<dbReference type="PANTHER" id="PTHR10920">
    <property type="entry name" value="RIBOSOMAL RNA METHYLTRANSFERASE"/>
    <property type="match status" value="1"/>
</dbReference>
<gene>
    <name evidence="10" type="primary">RRMJ3</name>
</gene>
<dbReference type="EMBL" id="BT076922">
    <property type="protein sequence ID" value="ACO11346.1"/>
    <property type="molecule type" value="mRNA"/>
</dbReference>
<evidence type="ECO:0000256" key="4">
    <source>
        <dbReference type="ARBA" id="ARBA00022679"/>
    </source>
</evidence>
<organism evidence="10">
    <name type="scientific">Caligus rogercresseyi</name>
    <name type="common">Sea louse</name>
    <dbReference type="NCBI Taxonomy" id="217165"/>
    <lineage>
        <taxon>Eukaryota</taxon>
        <taxon>Metazoa</taxon>
        <taxon>Ecdysozoa</taxon>
        <taxon>Arthropoda</taxon>
        <taxon>Crustacea</taxon>
        <taxon>Multicrustacea</taxon>
        <taxon>Hexanauplia</taxon>
        <taxon>Copepoda</taxon>
        <taxon>Siphonostomatoida</taxon>
        <taxon>Caligidae</taxon>
        <taxon>Caligus</taxon>
    </lineage>
</organism>
<dbReference type="SUPFAM" id="SSF53335">
    <property type="entry name" value="S-adenosyl-L-methionine-dependent methyltransferases"/>
    <property type="match status" value="1"/>
</dbReference>
<dbReference type="PIRSF" id="PIRSF005461">
    <property type="entry name" value="23S_rRNA_mtase"/>
    <property type="match status" value="1"/>
</dbReference>
<dbReference type="InterPro" id="IPR050082">
    <property type="entry name" value="RNA_methyltr_RlmE"/>
</dbReference>